<reference evidence="1" key="1">
    <citation type="journal article" date="2009" name="Plant Mol. Biol.">
        <title>Insights into corn genes derived from large-scale cDNA sequencing.</title>
        <authorList>
            <person name="Alexandrov N.N."/>
            <person name="Brover V.V."/>
            <person name="Freidin S."/>
            <person name="Troukhan M.E."/>
            <person name="Tatarinova T.V."/>
            <person name="Zhang H."/>
            <person name="Swaller T.J."/>
            <person name="Lu Y.P."/>
            <person name="Bouck J."/>
            <person name="Flavell R.B."/>
            <person name="Feldmann K.A."/>
        </authorList>
    </citation>
    <scope>NUCLEOTIDE SEQUENCE</scope>
</reference>
<organism evidence="1">
    <name type="scientific">Zea mays</name>
    <name type="common">Maize</name>
    <dbReference type="NCBI Taxonomy" id="4577"/>
    <lineage>
        <taxon>Eukaryota</taxon>
        <taxon>Viridiplantae</taxon>
        <taxon>Streptophyta</taxon>
        <taxon>Embryophyta</taxon>
        <taxon>Tracheophyta</taxon>
        <taxon>Spermatophyta</taxon>
        <taxon>Magnoliopsida</taxon>
        <taxon>Liliopsida</taxon>
        <taxon>Poales</taxon>
        <taxon>Poaceae</taxon>
        <taxon>PACMAD clade</taxon>
        <taxon>Panicoideae</taxon>
        <taxon>Andropogonodae</taxon>
        <taxon>Andropogoneae</taxon>
        <taxon>Tripsacinae</taxon>
        <taxon>Zea</taxon>
    </lineage>
</organism>
<name>B6TB04_MAIZE</name>
<protein>
    <submittedName>
        <fullName evidence="1">Uncharacterized protein</fullName>
    </submittedName>
</protein>
<dbReference type="EMBL" id="EU962169">
    <property type="protein sequence ID" value="ACG34287.1"/>
    <property type="molecule type" value="mRNA"/>
</dbReference>
<sequence length="41" mass="4835">MYFKTYKCFIHSNCNVFESNSLIITPMIYCNMVITCKCCNL</sequence>
<proteinExistence type="evidence at transcript level"/>
<evidence type="ECO:0000313" key="1">
    <source>
        <dbReference type="EMBL" id="ACG34287.1"/>
    </source>
</evidence>
<dbReference type="AlphaFoldDB" id="B6TB04"/>
<accession>B6TB04</accession>